<evidence type="ECO:0000313" key="5">
    <source>
        <dbReference type="Proteomes" id="UP000467132"/>
    </source>
</evidence>
<feature type="coiled-coil region" evidence="1">
    <location>
        <begin position="425"/>
        <end position="463"/>
    </location>
</feature>
<comment type="caution">
    <text evidence="4">The sequence shown here is derived from an EMBL/GenBank/DDBJ whole genome shotgun (WGS) entry which is preliminary data.</text>
</comment>
<proteinExistence type="predicted"/>
<accession>A0A845QTG4</accession>
<keyword evidence="2" id="KW-1133">Transmembrane helix</keyword>
<name>A0A845QTG4_9CLOT</name>
<dbReference type="InterPro" id="IPR027417">
    <property type="entry name" value="P-loop_NTPase"/>
</dbReference>
<dbReference type="SUPFAM" id="SSF52540">
    <property type="entry name" value="P-loop containing nucleoside triphosphate hydrolases"/>
    <property type="match status" value="1"/>
</dbReference>
<keyword evidence="2" id="KW-0812">Transmembrane</keyword>
<feature type="transmembrane region" description="Helical" evidence="2">
    <location>
        <begin position="389"/>
        <end position="405"/>
    </location>
</feature>
<dbReference type="Gene3D" id="3.40.50.300">
    <property type="entry name" value="P-loop containing nucleotide triphosphate hydrolases"/>
    <property type="match status" value="2"/>
</dbReference>
<keyword evidence="2" id="KW-0472">Membrane</keyword>
<feature type="coiled-coil region" evidence="1">
    <location>
        <begin position="544"/>
        <end position="595"/>
    </location>
</feature>
<evidence type="ECO:0000313" key="4">
    <source>
        <dbReference type="EMBL" id="NBI05835.1"/>
    </source>
</evidence>
<keyword evidence="1" id="KW-0175">Coiled coil</keyword>
<evidence type="ECO:0000256" key="2">
    <source>
        <dbReference type="SAM" id="Phobius"/>
    </source>
</evidence>
<dbReference type="EMBL" id="QXXA01000004">
    <property type="protein sequence ID" value="NBI05835.1"/>
    <property type="molecule type" value="Genomic_DNA"/>
</dbReference>
<dbReference type="OrthoDB" id="9764467at2"/>
<dbReference type="InterPro" id="IPR038734">
    <property type="entry name" value="YhaN_AAA"/>
</dbReference>
<feature type="domain" description="YhaN AAA" evidence="3">
    <location>
        <begin position="1"/>
        <end position="59"/>
    </location>
</feature>
<evidence type="ECO:0000256" key="1">
    <source>
        <dbReference type="SAM" id="Coils"/>
    </source>
</evidence>
<feature type="transmembrane region" description="Helical" evidence="2">
    <location>
        <begin position="362"/>
        <end position="383"/>
    </location>
</feature>
<dbReference type="AlphaFoldDB" id="A0A845QTG4"/>
<evidence type="ECO:0000259" key="3">
    <source>
        <dbReference type="Pfam" id="PF13514"/>
    </source>
</evidence>
<reference evidence="4 5" key="1">
    <citation type="submission" date="2018-08" db="EMBL/GenBank/DDBJ databases">
        <title>Murine metabolic-syndrome-specific gut microbial biobank.</title>
        <authorList>
            <person name="Liu C."/>
        </authorList>
    </citation>
    <scope>NUCLEOTIDE SEQUENCE [LARGE SCALE GENOMIC DNA]</scope>
    <source>
        <strain evidence="4 5">583</strain>
    </source>
</reference>
<sequence length="746" mass="88718">MNISELNILSFGKFNNKKIILKPGLNIIYGENEAGKSTIHKFIESMLFGFVKSYTKTKRYTKDYEKYFPWNDSKYQGILKYYYNNDLFRVERNFIKGNDDVKIFDERTGENISGMFEYNPISRTIEPSSLHFGINKIIYKNTISISQLKSKTEDRFSKEVKDNLINLGGSLDNEISIKKVIERLEKRLNDIGTKNRLRTSPYGNLIREVNDLDIEKEKAYKLFSDTKEFQLELKEKKNILDELYKKKEKLEDDIYKHNCKELNVKYEKANKLLEEIDILHKNSYKIKKYKDIKIEDYGEIIKYENTIDTIKENIERINKNILDIKEKLNSINDQIKEYELNSNLNTNTEKLKENKNFKKSLMLTKTFFIIFLVCLIVSLTLGFLLDNKFFIMSFIFIIINFYLNIKIKNKQSVINDNNNLINIYNREKDLKREELREDERFLQNQLVEKNVELERLKAKLNNEKMGIKFILDKNKFETPEELKKGIDKKRKFENIIHEINYKREILSGILSNKTFEELEEEVKKCSDIDISKFYLEDNSLLEKLSELNNVIIERDKEISNLEEKIKTMHSLFRPIQEIEEQIYTKKQQILKCENEIKSIEIAKETIEKISKSIHREFAPKLNKEVSDIISTITKGKYKDIKITENLETKIVSKDDVLIDIENLSYGTIDQIYFSLRFGIIDIIKKDKKIPLILDDCFIQYDDIRLDSILDFIYEQSKQRQVILFTCQTREQNILKNKGYNFNYIEI</sequence>
<dbReference type="Pfam" id="PF13514">
    <property type="entry name" value="AAA_27"/>
    <property type="match status" value="1"/>
</dbReference>
<dbReference type="RefSeq" id="WP_160196323.1">
    <property type="nucleotide sequence ID" value="NZ_QXXA01000004.1"/>
</dbReference>
<dbReference type="PANTHER" id="PTHR41259:SF1">
    <property type="entry name" value="DOUBLE-STRAND BREAK REPAIR RAD50 ATPASE, PUTATIVE-RELATED"/>
    <property type="match status" value="1"/>
</dbReference>
<organism evidence="4 5">
    <name type="scientific">Senegalia massiliensis</name>
    <dbReference type="NCBI Taxonomy" id="1720316"/>
    <lineage>
        <taxon>Bacteria</taxon>
        <taxon>Bacillati</taxon>
        <taxon>Bacillota</taxon>
        <taxon>Clostridia</taxon>
        <taxon>Eubacteriales</taxon>
        <taxon>Clostridiaceae</taxon>
        <taxon>Senegalia</taxon>
    </lineage>
</organism>
<feature type="coiled-coil region" evidence="1">
    <location>
        <begin position="226"/>
        <end position="341"/>
    </location>
</feature>
<keyword evidence="5" id="KW-1185">Reference proteome</keyword>
<dbReference type="Proteomes" id="UP000467132">
    <property type="component" value="Unassembled WGS sequence"/>
</dbReference>
<gene>
    <name evidence="4" type="ORF">D3Z33_03065</name>
</gene>
<dbReference type="PANTHER" id="PTHR41259">
    <property type="entry name" value="DOUBLE-STRAND BREAK REPAIR RAD50 ATPASE, PUTATIVE-RELATED"/>
    <property type="match status" value="1"/>
</dbReference>
<protein>
    <recommendedName>
        <fullName evidence="3">YhaN AAA domain-containing protein</fullName>
    </recommendedName>
</protein>